<evidence type="ECO:0008006" key="4">
    <source>
        <dbReference type="Google" id="ProtNLM"/>
    </source>
</evidence>
<dbReference type="EMBL" id="CAJJDM010000049">
    <property type="protein sequence ID" value="CAD8072385.1"/>
    <property type="molecule type" value="Genomic_DNA"/>
</dbReference>
<comment type="caution">
    <text evidence="2">The sequence shown here is derived from an EMBL/GenBank/DDBJ whole genome shotgun (WGS) entry which is preliminary data.</text>
</comment>
<keyword evidence="3" id="KW-1185">Reference proteome</keyword>
<dbReference type="Proteomes" id="UP000688137">
    <property type="component" value="Unassembled WGS sequence"/>
</dbReference>
<gene>
    <name evidence="2" type="ORF">PPRIM_AZ9-3.1.T0490097</name>
</gene>
<proteinExistence type="predicted"/>
<keyword evidence="1" id="KW-0812">Transmembrane</keyword>
<keyword evidence="1" id="KW-0472">Membrane</keyword>
<protein>
    <recommendedName>
        <fullName evidence="4">Transmembrane protein</fullName>
    </recommendedName>
</protein>
<dbReference type="OMA" id="QQINNIW"/>
<evidence type="ECO:0000313" key="2">
    <source>
        <dbReference type="EMBL" id="CAD8072385.1"/>
    </source>
</evidence>
<accession>A0A8S1M272</accession>
<feature type="transmembrane region" description="Helical" evidence="1">
    <location>
        <begin position="24"/>
        <end position="47"/>
    </location>
</feature>
<dbReference type="AlphaFoldDB" id="A0A8S1M272"/>
<evidence type="ECO:0000256" key="1">
    <source>
        <dbReference type="SAM" id="Phobius"/>
    </source>
</evidence>
<keyword evidence="1" id="KW-1133">Transmembrane helix</keyword>
<evidence type="ECO:0000313" key="3">
    <source>
        <dbReference type="Proteomes" id="UP000688137"/>
    </source>
</evidence>
<sequence>MIQDKIKVRGCWYINRNWTIQKQILAISFIISSLILIILLVIIWVSYIQIYNNLKVVSQEIFMKQTSQQINNIWIYQRSLEQMIFQTKQQIKTTRAIYKQFDYLINNSNQNVKFDYPHMCLNNISALDSYCFSSSTTCGIFGNQEAEQENQDTQSIIATTFILTSFRIALDHTFSAPLYYFLDNQVLFFCITNGGIFPQSFKPNKRPYYLDFQKSISQDTSVDSVYFANPYLIVAGYIRIPIITSLVNFNDQIVGMVAKDIDFGYASIGQGKDINTVLYVIDNQGKIYYSIIYNQINLTVYYFNETKITGFNQTDFEQLMNQHNNIPFKNDCPLIQSEIILCRFNQKTKQNQIIKSSQIKGSNLILVVLVETNNIINQIDDNLYLIQQSQILVTQQLTLYLIIFPIGIIFLSNILIYMLFRQFNQLLNLIKQKVYSNRKDLFLAEFDKEQQFFRSCSVTNLIQASIKRFNNLESFGKSINCLIQENMNYPKYTHTQKKFQQNLVLIMKQQNQILNNKQQTKNTFFNNINNFIGKQKL</sequence>
<organism evidence="2 3">
    <name type="scientific">Paramecium primaurelia</name>
    <dbReference type="NCBI Taxonomy" id="5886"/>
    <lineage>
        <taxon>Eukaryota</taxon>
        <taxon>Sar</taxon>
        <taxon>Alveolata</taxon>
        <taxon>Ciliophora</taxon>
        <taxon>Intramacronucleata</taxon>
        <taxon>Oligohymenophorea</taxon>
        <taxon>Peniculida</taxon>
        <taxon>Parameciidae</taxon>
        <taxon>Paramecium</taxon>
    </lineage>
</organism>
<feature type="transmembrane region" description="Helical" evidence="1">
    <location>
        <begin position="397"/>
        <end position="420"/>
    </location>
</feature>
<reference evidence="2" key="1">
    <citation type="submission" date="2021-01" db="EMBL/GenBank/DDBJ databases">
        <authorList>
            <consortium name="Genoscope - CEA"/>
            <person name="William W."/>
        </authorList>
    </citation>
    <scope>NUCLEOTIDE SEQUENCE</scope>
</reference>
<name>A0A8S1M272_PARPR</name>